<sequence>MELKLRLTWFDKQAESFIDICKCECFIEFYYRDKWCVFIF</sequence>
<reference evidence="1 2" key="1">
    <citation type="submission" date="2015-03" db="EMBL/GenBank/DDBJ databases">
        <authorList>
            <consortium name="Pathogen Informatics"/>
            <person name="Murphy D."/>
        </authorList>
    </citation>
    <scope>NUCLEOTIDE SEQUENCE [LARGE SCALE GENOMIC DNA]</scope>
    <source>
        <strain evidence="1 2">WP-931201</strain>
    </source>
</reference>
<protein>
    <recommendedName>
        <fullName evidence="3">Cloacin</fullName>
    </recommendedName>
</protein>
<evidence type="ECO:0000313" key="2">
    <source>
        <dbReference type="Proteomes" id="UP000047420"/>
    </source>
</evidence>
<name>A0ABM9TDE0_9GAMM</name>
<organism evidence="1 2">
    <name type="scientific">Yersinia wautersii</name>
    <dbReference type="NCBI Taxonomy" id="1341643"/>
    <lineage>
        <taxon>Bacteria</taxon>
        <taxon>Pseudomonadati</taxon>
        <taxon>Pseudomonadota</taxon>
        <taxon>Gammaproteobacteria</taxon>
        <taxon>Enterobacterales</taxon>
        <taxon>Yersiniaceae</taxon>
        <taxon>Yersinia</taxon>
    </lineage>
</organism>
<proteinExistence type="predicted"/>
<gene>
    <name evidence="1" type="ORF">ERS008478_01330</name>
</gene>
<dbReference type="EMBL" id="CVMG01000008">
    <property type="protein sequence ID" value="CRG49792.1"/>
    <property type="molecule type" value="Genomic_DNA"/>
</dbReference>
<evidence type="ECO:0008006" key="3">
    <source>
        <dbReference type="Google" id="ProtNLM"/>
    </source>
</evidence>
<dbReference type="Proteomes" id="UP000047420">
    <property type="component" value="Unassembled WGS sequence"/>
</dbReference>
<keyword evidence="2" id="KW-1185">Reference proteome</keyword>
<comment type="caution">
    <text evidence="1">The sequence shown here is derived from an EMBL/GenBank/DDBJ whole genome shotgun (WGS) entry which is preliminary data.</text>
</comment>
<evidence type="ECO:0000313" key="1">
    <source>
        <dbReference type="EMBL" id="CRG49792.1"/>
    </source>
</evidence>
<accession>A0ABM9TDE0</accession>